<evidence type="ECO:0000256" key="1">
    <source>
        <dbReference type="ARBA" id="ARBA00004141"/>
    </source>
</evidence>
<organism evidence="14 15">
    <name type="scientific">Filimonas effusa</name>
    <dbReference type="NCBI Taxonomy" id="2508721"/>
    <lineage>
        <taxon>Bacteria</taxon>
        <taxon>Pseudomonadati</taxon>
        <taxon>Bacteroidota</taxon>
        <taxon>Chitinophagia</taxon>
        <taxon>Chitinophagales</taxon>
        <taxon>Chitinophagaceae</taxon>
        <taxon>Filimonas</taxon>
    </lineage>
</organism>
<keyword evidence="7" id="KW-0630">Potassium</keyword>
<keyword evidence="5 13" id="KW-0812">Transmembrane</keyword>
<sequence>MDPKELAEKNKFQLDRIALFSDAIFAIAITLLIIEVKVPKLEHEFVNDHELWHALFHLLPEFIGFFISFLVIGMYWMTHHRLFKFIVRVNQKLLWGNLLFMLPIVVMPFSTALFSAYYNSSLKAPLLIYAANILVAGLLVYRLWRLVYNSKNNLSEGLTPELFKYNAARALVIPVIFAFALLLSFVMPNLAYIIPLLTPVITRLINWYFIKRYPAAIKTYLQ</sequence>
<comment type="similarity">
    <text evidence="2">Belongs to the TMEM175 family.</text>
</comment>
<keyword evidence="9" id="KW-0406">Ion transport</keyword>
<comment type="subcellular location">
    <subcellularLocation>
        <location evidence="1">Membrane</location>
        <topology evidence="1">Multi-pass membrane protein</topology>
    </subcellularLocation>
</comment>
<evidence type="ECO:0000256" key="12">
    <source>
        <dbReference type="ARBA" id="ARBA00034430"/>
    </source>
</evidence>
<feature type="transmembrane region" description="Helical" evidence="13">
    <location>
        <begin position="98"/>
        <end position="118"/>
    </location>
</feature>
<dbReference type="GO" id="GO:0015252">
    <property type="term" value="F:proton channel activity"/>
    <property type="evidence" value="ECO:0007669"/>
    <property type="project" value="InterPro"/>
</dbReference>
<dbReference type="PANTHER" id="PTHR31462">
    <property type="entry name" value="ENDOSOMAL/LYSOSOMAL POTASSIUM CHANNEL TMEM175"/>
    <property type="match status" value="1"/>
</dbReference>
<comment type="caution">
    <text evidence="14">The sequence shown here is derived from an EMBL/GenBank/DDBJ whole genome shotgun (WGS) entry which is preliminary data.</text>
</comment>
<dbReference type="InterPro" id="IPR010617">
    <property type="entry name" value="TMEM175-like"/>
</dbReference>
<name>A0A4Q1D1H5_9BACT</name>
<dbReference type="Pfam" id="PF06736">
    <property type="entry name" value="TMEM175"/>
    <property type="match status" value="1"/>
</dbReference>
<dbReference type="Proteomes" id="UP000290545">
    <property type="component" value="Unassembled WGS sequence"/>
</dbReference>
<feature type="transmembrane region" description="Helical" evidence="13">
    <location>
        <begin position="192"/>
        <end position="210"/>
    </location>
</feature>
<dbReference type="PANTHER" id="PTHR31462:SF5">
    <property type="entry name" value="ENDOSOMAL_LYSOSOMAL PROTON CHANNEL TMEM175"/>
    <property type="match status" value="1"/>
</dbReference>
<protein>
    <submittedName>
        <fullName evidence="14">DUF1211 domain-containing protein</fullName>
    </submittedName>
</protein>
<keyword evidence="15" id="KW-1185">Reference proteome</keyword>
<dbReference type="RefSeq" id="WP_129005103.1">
    <property type="nucleotide sequence ID" value="NZ_SDHZ01000003.1"/>
</dbReference>
<dbReference type="GO" id="GO:0005267">
    <property type="term" value="F:potassium channel activity"/>
    <property type="evidence" value="ECO:0007669"/>
    <property type="project" value="UniProtKB-KW"/>
</dbReference>
<evidence type="ECO:0000256" key="6">
    <source>
        <dbReference type="ARBA" id="ARBA00022826"/>
    </source>
</evidence>
<evidence type="ECO:0000313" key="14">
    <source>
        <dbReference type="EMBL" id="RXK81706.1"/>
    </source>
</evidence>
<gene>
    <name evidence="14" type="ORF">ESB13_18090</name>
</gene>
<evidence type="ECO:0000256" key="13">
    <source>
        <dbReference type="SAM" id="Phobius"/>
    </source>
</evidence>
<dbReference type="OrthoDB" id="7626281at2"/>
<evidence type="ECO:0000256" key="8">
    <source>
        <dbReference type="ARBA" id="ARBA00022989"/>
    </source>
</evidence>
<keyword evidence="8 13" id="KW-1133">Transmembrane helix</keyword>
<evidence type="ECO:0000313" key="15">
    <source>
        <dbReference type="Proteomes" id="UP000290545"/>
    </source>
</evidence>
<feature type="transmembrane region" description="Helical" evidence="13">
    <location>
        <begin position="17"/>
        <end position="34"/>
    </location>
</feature>
<evidence type="ECO:0000256" key="7">
    <source>
        <dbReference type="ARBA" id="ARBA00022958"/>
    </source>
</evidence>
<evidence type="ECO:0000256" key="9">
    <source>
        <dbReference type="ARBA" id="ARBA00023065"/>
    </source>
</evidence>
<evidence type="ECO:0000256" key="11">
    <source>
        <dbReference type="ARBA" id="ARBA00023303"/>
    </source>
</evidence>
<evidence type="ECO:0000256" key="2">
    <source>
        <dbReference type="ARBA" id="ARBA00006920"/>
    </source>
</evidence>
<evidence type="ECO:0000256" key="3">
    <source>
        <dbReference type="ARBA" id="ARBA00022448"/>
    </source>
</evidence>
<accession>A0A4Q1D1H5</accession>
<feature type="transmembrane region" description="Helical" evidence="13">
    <location>
        <begin position="124"/>
        <end position="144"/>
    </location>
</feature>
<dbReference type="AlphaFoldDB" id="A0A4Q1D1H5"/>
<keyword evidence="6" id="KW-0631">Potassium channel</keyword>
<dbReference type="GO" id="GO:0016020">
    <property type="term" value="C:membrane"/>
    <property type="evidence" value="ECO:0007669"/>
    <property type="project" value="UniProtKB-SubCell"/>
</dbReference>
<evidence type="ECO:0000256" key="5">
    <source>
        <dbReference type="ARBA" id="ARBA00022692"/>
    </source>
</evidence>
<dbReference type="EMBL" id="SDHZ01000003">
    <property type="protein sequence ID" value="RXK81706.1"/>
    <property type="molecule type" value="Genomic_DNA"/>
</dbReference>
<proteinExistence type="inferred from homology"/>
<keyword evidence="11" id="KW-0407">Ion channel</keyword>
<comment type="catalytic activity">
    <reaction evidence="12">
        <text>K(+)(in) = K(+)(out)</text>
        <dbReference type="Rhea" id="RHEA:29463"/>
        <dbReference type="ChEBI" id="CHEBI:29103"/>
    </reaction>
</comment>
<keyword evidence="4" id="KW-0633">Potassium transport</keyword>
<evidence type="ECO:0000256" key="4">
    <source>
        <dbReference type="ARBA" id="ARBA00022538"/>
    </source>
</evidence>
<keyword evidence="10 13" id="KW-0472">Membrane</keyword>
<feature type="transmembrane region" description="Helical" evidence="13">
    <location>
        <begin position="54"/>
        <end position="77"/>
    </location>
</feature>
<keyword evidence="3" id="KW-0813">Transport</keyword>
<evidence type="ECO:0000256" key="10">
    <source>
        <dbReference type="ARBA" id="ARBA00023136"/>
    </source>
</evidence>
<reference evidence="14 15" key="1">
    <citation type="submission" date="2019-01" db="EMBL/GenBank/DDBJ databases">
        <title>Filimonas sp. strain TTM-71.</title>
        <authorList>
            <person name="Chen W.-M."/>
        </authorList>
    </citation>
    <scope>NUCLEOTIDE SEQUENCE [LARGE SCALE GENOMIC DNA]</scope>
    <source>
        <strain evidence="14 15">TTM-71</strain>
    </source>
</reference>
<feature type="transmembrane region" description="Helical" evidence="13">
    <location>
        <begin position="165"/>
        <end position="186"/>
    </location>
</feature>